<evidence type="ECO:0000256" key="7">
    <source>
        <dbReference type="SAM" id="MobiDB-lite"/>
    </source>
</evidence>
<dbReference type="SUPFAM" id="SSF51182">
    <property type="entry name" value="RmlC-like cupins"/>
    <property type="match status" value="1"/>
</dbReference>
<dbReference type="GO" id="GO:0016740">
    <property type="term" value="F:transferase activity"/>
    <property type="evidence" value="ECO:0007669"/>
    <property type="project" value="UniProtKB-KW"/>
</dbReference>
<proteinExistence type="inferred from homology"/>
<dbReference type="Proteomes" id="UP000538666">
    <property type="component" value="Unassembled WGS sequence"/>
</dbReference>
<keyword evidence="5 6" id="KW-0408">Iron</keyword>
<dbReference type="RefSeq" id="WP_050062079.1">
    <property type="nucleotide sequence ID" value="NZ_JACHEK010000002.1"/>
</dbReference>
<dbReference type="InterPro" id="IPR036873">
    <property type="entry name" value="Rhodanese-like_dom_sf"/>
</dbReference>
<dbReference type="SMART" id="SM00450">
    <property type="entry name" value="RHOD"/>
    <property type="match status" value="1"/>
</dbReference>
<name>A0A841JTU7_9BACT</name>
<evidence type="ECO:0000256" key="4">
    <source>
        <dbReference type="ARBA" id="ARBA00023002"/>
    </source>
</evidence>
<evidence type="ECO:0000259" key="8">
    <source>
        <dbReference type="PROSITE" id="PS50206"/>
    </source>
</evidence>
<evidence type="ECO:0000313" key="10">
    <source>
        <dbReference type="Proteomes" id="UP000538666"/>
    </source>
</evidence>
<evidence type="ECO:0000256" key="6">
    <source>
        <dbReference type="PIRSR" id="PIRSR610300-51"/>
    </source>
</evidence>
<feature type="binding site" evidence="6">
    <location>
        <position position="127"/>
    </location>
    <ligand>
        <name>Fe cation</name>
        <dbReference type="ChEBI" id="CHEBI:24875"/>
        <note>catalytic</note>
    </ligand>
</feature>
<dbReference type="InterPro" id="IPR014710">
    <property type="entry name" value="RmlC-like_jellyroll"/>
</dbReference>
<evidence type="ECO:0000313" key="9">
    <source>
        <dbReference type="EMBL" id="MBB6143159.1"/>
    </source>
</evidence>
<evidence type="ECO:0000256" key="5">
    <source>
        <dbReference type="ARBA" id="ARBA00023004"/>
    </source>
</evidence>
<comment type="caution">
    <text evidence="9">The sequence shown here is derived from an EMBL/GenBank/DDBJ whole genome shotgun (WGS) entry which is preliminary data.</text>
</comment>
<dbReference type="OrthoDB" id="7059163at2"/>
<dbReference type="GO" id="GO:0016853">
    <property type="term" value="F:isomerase activity"/>
    <property type="evidence" value="ECO:0007669"/>
    <property type="project" value="UniProtKB-KW"/>
</dbReference>
<organism evidence="9 10">
    <name type="scientific">Silvibacterium bohemicum</name>
    <dbReference type="NCBI Taxonomy" id="1577686"/>
    <lineage>
        <taxon>Bacteria</taxon>
        <taxon>Pseudomonadati</taxon>
        <taxon>Acidobacteriota</taxon>
        <taxon>Terriglobia</taxon>
        <taxon>Terriglobales</taxon>
        <taxon>Acidobacteriaceae</taxon>
        <taxon>Silvibacterium</taxon>
    </lineage>
</organism>
<keyword evidence="9" id="KW-0808">Transferase</keyword>
<sequence>MELIIDSPLSHPASSAPIPAEGPTTSAFRTPEELAEIVSRFASSDEWMDKVRMSAKGRWYERLYHGPDHDIWVISWLPGQSTGFHDHGESAGAFVVATGILEEHRPGEQIDVIRPGKPRAFGADYAHDVRNVSLAPAISIHAYSPPLEEMNEYELDGDQLVTRDHTSGEAETPNREWGEERRNSAHSHGALSIEEVLSEARYRLRRLSPDEAYEAMVKAEAILVDIRPEGQRAIEGSIAGALVIERNVLEWRFDPASNSRLPVATDHDIQIIVFCSEGYTSSLAAAALQDLGLWRATDVIGGFQAWRTMGLPTTTND</sequence>
<dbReference type="Pfam" id="PF00581">
    <property type="entry name" value="Rhodanese"/>
    <property type="match status" value="1"/>
</dbReference>
<dbReference type="Gene3D" id="3.40.250.10">
    <property type="entry name" value="Rhodanese-like domain"/>
    <property type="match status" value="1"/>
</dbReference>
<dbReference type="GO" id="GO:0008198">
    <property type="term" value="F:ferrous iron binding"/>
    <property type="evidence" value="ECO:0007669"/>
    <property type="project" value="TreeGrafter"/>
</dbReference>
<feature type="binding site" evidence="6">
    <location>
        <position position="85"/>
    </location>
    <ligand>
        <name>Fe cation</name>
        <dbReference type="ChEBI" id="CHEBI:24875"/>
        <note>catalytic</note>
    </ligand>
</feature>
<feature type="domain" description="Rhodanese" evidence="8">
    <location>
        <begin position="217"/>
        <end position="315"/>
    </location>
</feature>
<protein>
    <submittedName>
        <fullName evidence="9">Rhodanese-related sulfurtransferase/mannose-6-phosphate isomerase-like protein (Cupin superfamily)</fullName>
    </submittedName>
</protein>
<keyword evidence="2 6" id="KW-0479">Metal-binding</keyword>
<dbReference type="PANTHER" id="PTHR12918">
    <property type="entry name" value="CYSTEINE DIOXYGENASE"/>
    <property type="match status" value="1"/>
</dbReference>
<evidence type="ECO:0000256" key="3">
    <source>
        <dbReference type="ARBA" id="ARBA00022964"/>
    </source>
</evidence>
<feature type="region of interest" description="Disordered" evidence="7">
    <location>
        <begin position="1"/>
        <end position="27"/>
    </location>
</feature>
<dbReference type="GO" id="GO:0016702">
    <property type="term" value="F:oxidoreductase activity, acting on single donors with incorporation of molecular oxygen, incorporation of two atoms of oxygen"/>
    <property type="evidence" value="ECO:0007669"/>
    <property type="project" value="InterPro"/>
</dbReference>
<dbReference type="AlphaFoldDB" id="A0A841JTU7"/>
<gene>
    <name evidence="9" type="ORF">HNQ77_001103</name>
</gene>
<comment type="similarity">
    <text evidence="1">Belongs to the cysteine dioxygenase family.</text>
</comment>
<accession>A0A841JTU7</accession>
<dbReference type="EMBL" id="JACHEK010000002">
    <property type="protein sequence ID" value="MBB6143159.1"/>
    <property type="molecule type" value="Genomic_DNA"/>
</dbReference>
<dbReference type="Gene3D" id="2.60.120.10">
    <property type="entry name" value="Jelly Rolls"/>
    <property type="match status" value="1"/>
</dbReference>
<dbReference type="SUPFAM" id="SSF52821">
    <property type="entry name" value="Rhodanese/Cell cycle control phosphatase"/>
    <property type="match status" value="1"/>
</dbReference>
<feature type="compositionally biased region" description="Basic and acidic residues" evidence="7">
    <location>
        <begin position="165"/>
        <end position="183"/>
    </location>
</feature>
<dbReference type="CDD" id="cd10548">
    <property type="entry name" value="cupin_CDO"/>
    <property type="match status" value="1"/>
</dbReference>
<keyword evidence="3" id="KW-0223">Dioxygenase</keyword>
<dbReference type="InterPro" id="IPR011051">
    <property type="entry name" value="RmlC_Cupin_sf"/>
</dbReference>
<dbReference type="InterPro" id="IPR001763">
    <property type="entry name" value="Rhodanese-like_dom"/>
</dbReference>
<dbReference type="Pfam" id="PF05995">
    <property type="entry name" value="CDO_I"/>
    <property type="match status" value="1"/>
</dbReference>
<dbReference type="PANTHER" id="PTHR12918:SF1">
    <property type="entry name" value="CYSTEINE DIOXYGENASE TYPE 1"/>
    <property type="match status" value="1"/>
</dbReference>
<feature type="region of interest" description="Disordered" evidence="7">
    <location>
        <begin position="165"/>
        <end position="189"/>
    </location>
</feature>
<reference evidence="9 10" key="1">
    <citation type="submission" date="2020-08" db="EMBL/GenBank/DDBJ databases">
        <title>Genomic Encyclopedia of Type Strains, Phase IV (KMG-IV): sequencing the most valuable type-strain genomes for metagenomic binning, comparative biology and taxonomic classification.</title>
        <authorList>
            <person name="Goeker M."/>
        </authorList>
    </citation>
    <scope>NUCLEOTIDE SEQUENCE [LARGE SCALE GENOMIC DNA]</scope>
    <source>
        <strain evidence="9 10">DSM 103733</strain>
    </source>
</reference>
<feature type="binding site" evidence="6">
    <location>
        <position position="87"/>
    </location>
    <ligand>
        <name>Fe cation</name>
        <dbReference type="ChEBI" id="CHEBI:24875"/>
        <note>catalytic</note>
    </ligand>
</feature>
<evidence type="ECO:0000256" key="1">
    <source>
        <dbReference type="ARBA" id="ARBA00006622"/>
    </source>
</evidence>
<keyword evidence="10" id="KW-1185">Reference proteome</keyword>
<dbReference type="InterPro" id="IPR010300">
    <property type="entry name" value="CDO_1"/>
</dbReference>
<keyword evidence="9" id="KW-0413">Isomerase</keyword>
<evidence type="ECO:0000256" key="2">
    <source>
        <dbReference type="ARBA" id="ARBA00022723"/>
    </source>
</evidence>
<keyword evidence="4" id="KW-0560">Oxidoreductase</keyword>
<dbReference type="PROSITE" id="PS50206">
    <property type="entry name" value="RHODANESE_3"/>
    <property type="match status" value="1"/>
</dbReference>